<dbReference type="GeneID" id="34527412"/>
<dbReference type="eggNOG" id="ENOG502QTAU">
    <property type="taxonomic scope" value="Eukaryota"/>
</dbReference>
<dbReference type="InterPro" id="IPR010828">
    <property type="entry name" value="Atf2/Sli1-like"/>
</dbReference>
<dbReference type="GO" id="GO:0008202">
    <property type="term" value="P:steroid metabolic process"/>
    <property type="evidence" value="ECO:0007669"/>
    <property type="project" value="EnsemblFungi"/>
</dbReference>
<dbReference type="EMBL" id="HE978321">
    <property type="protein sequence ID" value="CCK71680.1"/>
    <property type="molecule type" value="Genomic_DNA"/>
</dbReference>
<dbReference type="KEGG" id="kng:KNAG_0H02650"/>
<dbReference type="RefSeq" id="XP_022465925.1">
    <property type="nucleotide sequence ID" value="XM_022609538.1"/>
</dbReference>
<dbReference type="PANTHER" id="PTHR28037:SF1">
    <property type="entry name" value="ALCOHOL O-ACETYLTRANSFERASE 1-RELATED"/>
    <property type="match status" value="1"/>
</dbReference>
<dbReference type="GO" id="GO:0004026">
    <property type="term" value="F:alcohol O-acetyltransferase activity"/>
    <property type="evidence" value="ECO:0007669"/>
    <property type="project" value="EnsemblFungi"/>
</dbReference>
<sequence>MEKDKKLEGVVETTALLVNEDGSDAGSIDPVLIERGHARRMGHLENYFALLQRQDLYSNFSIYGQFNRSIDVRSKAFLAALKDIFCKNPILVHTIVPKRYPYEEEYYRSEEYLNEPFPEHDYIKVLPRLSLESVILNFQETQQQVVSEIIAQYRRDDYQVKNVLTELVSQIRIPICDPGKPNWGLICLPMKVDDEKKEEGVRFGKVIYVSNHCCADAMTGINLFQDIIANLNRATDESVSDDTTIFDYSVDHSAISKIPIPITDRIDYRPALSSLPKFMVSTMLKKYFDYRSNAPETKRISEQNANWHSIVNFPSEQMDVIRTAVRTQGCSVTAFLQTCLSVALQNSGVFQNRRYSELGFDISVPSDTRRILPGDLAADQYKYGSNVAGLHYSYFIPSFQETEFWPLTQYYTGVLRGADYLIGLGTIMLDFVYKKQNIDKLISESYLGNRRGGIILSNVGALVTGGAEATKADRWTLRDLKFVQDVGVLNFSYVVNVVSTPAGGMNVCLSCAQGSLPSRAQFDAVCAEFQHLVSRQTQTQTQPQ</sequence>
<gene>
    <name evidence="1" type="primary">KNAG0H02650</name>
    <name evidence="1" type="ordered locus">KNAG_0H02650</name>
</gene>
<name>J7R9X6_HUIN7</name>
<evidence type="ECO:0008006" key="3">
    <source>
        <dbReference type="Google" id="ProtNLM"/>
    </source>
</evidence>
<evidence type="ECO:0000313" key="2">
    <source>
        <dbReference type="Proteomes" id="UP000006310"/>
    </source>
</evidence>
<dbReference type="PANTHER" id="PTHR28037">
    <property type="entry name" value="ALCOHOL O-ACETYLTRANSFERASE 1-RELATED"/>
    <property type="match status" value="1"/>
</dbReference>
<dbReference type="GO" id="GO:1901089">
    <property type="term" value="P:acetate ester metabolic process involved in fermentation"/>
    <property type="evidence" value="ECO:0007669"/>
    <property type="project" value="EnsemblFungi"/>
</dbReference>
<accession>J7R9X6</accession>
<dbReference type="Proteomes" id="UP000006310">
    <property type="component" value="Chromosome 8"/>
</dbReference>
<dbReference type="GO" id="GO:0009636">
    <property type="term" value="P:response to toxic substance"/>
    <property type="evidence" value="ECO:0007669"/>
    <property type="project" value="EnsemblFungi"/>
</dbReference>
<dbReference type="OrthoDB" id="3979966at2759"/>
<dbReference type="GO" id="GO:0005789">
    <property type="term" value="C:endoplasmic reticulum membrane"/>
    <property type="evidence" value="ECO:0007669"/>
    <property type="project" value="EnsemblFungi"/>
</dbReference>
<keyword evidence="2" id="KW-1185">Reference proteome</keyword>
<dbReference type="Pfam" id="PF07247">
    <property type="entry name" value="AATase"/>
    <property type="match status" value="1"/>
</dbReference>
<evidence type="ECO:0000313" key="1">
    <source>
        <dbReference type="EMBL" id="CCK71680.1"/>
    </source>
</evidence>
<dbReference type="InterPro" id="IPR052058">
    <property type="entry name" value="Alcohol_O-acetyltransferase"/>
</dbReference>
<reference evidence="1 2" key="1">
    <citation type="journal article" date="2011" name="Proc. Natl. Acad. Sci. U.S.A.">
        <title>Evolutionary erosion of yeast sex chromosomes by mating-type switching accidents.</title>
        <authorList>
            <person name="Gordon J.L."/>
            <person name="Armisen D."/>
            <person name="Proux-Wera E."/>
            <person name="Oheigeartaigh S.S."/>
            <person name="Byrne K.P."/>
            <person name="Wolfe K.H."/>
        </authorList>
    </citation>
    <scope>NUCLEOTIDE SEQUENCE [LARGE SCALE GENOMIC DNA]</scope>
    <source>
        <strain evidence="2">ATCC MYA-139 / BCRC 22969 / CBS 8797 / CCRC 22969 / KCTC 17520 / NBRC 10181 / NCYC 3082</strain>
    </source>
</reference>
<dbReference type="HOGENOM" id="CLU_043707_0_0_1"/>
<proteinExistence type="predicted"/>
<dbReference type="OMA" id="HLENYFA"/>
<dbReference type="AlphaFoldDB" id="J7R9X6"/>
<dbReference type="STRING" id="1071383.J7R9X6"/>
<organism evidence="1 2">
    <name type="scientific">Huiozyma naganishii (strain ATCC MYA-139 / BCRC 22969 / CBS 8797 / KCTC 17520 / NBRC 10181 / NCYC 3082 / Yp74L-3)</name>
    <name type="common">Yeast</name>
    <name type="synonym">Kazachstania naganishii</name>
    <dbReference type="NCBI Taxonomy" id="1071383"/>
    <lineage>
        <taxon>Eukaryota</taxon>
        <taxon>Fungi</taxon>
        <taxon>Dikarya</taxon>
        <taxon>Ascomycota</taxon>
        <taxon>Saccharomycotina</taxon>
        <taxon>Saccharomycetes</taxon>
        <taxon>Saccharomycetales</taxon>
        <taxon>Saccharomycetaceae</taxon>
        <taxon>Huiozyma</taxon>
    </lineage>
</organism>
<protein>
    <recommendedName>
        <fullName evidence="3">Alcohol acetyltransferase</fullName>
    </recommendedName>
</protein>
<reference evidence="2" key="2">
    <citation type="submission" date="2012-08" db="EMBL/GenBank/DDBJ databases">
        <title>Genome sequence of Kazachstania naganishii.</title>
        <authorList>
            <person name="Gordon J.L."/>
            <person name="Armisen D."/>
            <person name="Proux-Wera E."/>
            <person name="OhEigeartaigh S.S."/>
            <person name="Byrne K.P."/>
            <person name="Wolfe K.H."/>
        </authorList>
    </citation>
    <scope>NUCLEOTIDE SEQUENCE [LARGE SCALE GENOMIC DNA]</scope>
    <source>
        <strain evidence="2">ATCC MYA-139 / BCRC 22969 / CBS 8797 / CCRC 22969 / KCTC 17520 / NBRC 10181 / NCYC 3082</strain>
    </source>
</reference>
<dbReference type="GO" id="GO:0008080">
    <property type="term" value="F:N-acetyltransferase activity"/>
    <property type="evidence" value="ECO:0007669"/>
    <property type="project" value="TreeGrafter"/>
</dbReference>